<organism evidence="3 4">
    <name type="scientific">Rhizopus microsporus ATCC 52813</name>
    <dbReference type="NCBI Taxonomy" id="1340429"/>
    <lineage>
        <taxon>Eukaryota</taxon>
        <taxon>Fungi</taxon>
        <taxon>Fungi incertae sedis</taxon>
        <taxon>Mucoromycota</taxon>
        <taxon>Mucoromycotina</taxon>
        <taxon>Mucoromycetes</taxon>
        <taxon>Mucorales</taxon>
        <taxon>Mucorineae</taxon>
        <taxon>Rhizopodaceae</taxon>
        <taxon>Rhizopus</taxon>
    </lineage>
</organism>
<dbReference type="Proteomes" id="UP000242254">
    <property type="component" value="Unassembled WGS sequence"/>
</dbReference>
<evidence type="ECO:0000256" key="1">
    <source>
        <dbReference type="SAM" id="MobiDB-lite"/>
    </source>
</evidence>
<proteinExistence type="predicted"/>
<dbReference type="AlphaFoldDB" id="A0A2G4T9Y7"/>
<accession>A0A2G4T9Y7</accession>
<dbReference type="STRING" id="1340429.A0A2G4T9Y7"/>
<feature type="compositionally biased region" description="Basic and acidic residues" evidence="1">
    <location>
        <begin position="50"/>
        <end position="63"/>
    </location>
</feature>
<reference evidence="3 4" key="1">
    <citation type="journal article" date="2016" name="Proc. Natl. Acad. Sci. U.S.A.">
        <title>Lipid metabolic changes in an early divergent fungus govern the establishment of a mutualistic symbiosis with endobacteria.</title>
        <authorList>
            <person name="Lastovetsky O.A."/>
            <person name="Gaspar M.L."/>
            <person name="Mondo S.J."/>
            <person name="LaButti K.M."/>
            <person name="Sandor L."/>
            <person name="Grigoriev I.V."/>
            <person name="Henry S.A."/>
            <person name="Pawlowska T.E."/>
        </authorList>
    </citation>
    <scope>NUCLEOTIDE SEQUENCE [LARGE SCALE GENOMIC DNA]</scope>
    <source>
        <strain evidence="3 4">ATCC 52813</strain>
    </source>
</reference>
<dbReference type="InterPro" id="IPR029071">
    <property type="entry name" value="Ubiquitin-like_domsf"/>
</dbReference>
<name>A0A2G4T9Y7_RHIZD</name>
<feature type="region of interest" description="Disordered" evidence="1">
    <location>
        <begin position="26"/>
        <end position="117"/>
    </location>
</feature>
<protein>
    <recommendedName>
        <fullName evidence="2">Rad60/SUMO-like domain-containing protein</fullName>
    </recommendedName>
</protein>
<dbReference type="CDD" id="cd17080">
    <property type="entry name" value="Ubl_SLD2_Esc2_like"/>
    <property type="match status" value="1"/>
</dbReference>
<feature type="compositionally biased region" description="Acidic residues" evidence="1">
    <location>
        <begin position="28"/>
        <end position="38"/>
    </location>
</feature>
<dbReference type="SUPFAM" id="SSF54236">
    <property type="entry name" value="Ubiquitin-like"/>
    <property type="match status" value="1"/>
</dbReference>
<gene>
    <name evidence="3" type="ORF">RHIMIDRAFT_254850</name>
</gene>
<dbReference type="Gene3D" id="3.10.20.90">
    <property type="entry name" value="Phosphatidylinositol 3-kinase Catalytic Subunit, Chain A, domain 1"/>
    <property type="match status" value="2"/>
</dbReference>
<keyword evidence="4" id="KW-1185">Reference proteome</keyword>
<feature type="compositionally biased region" description="Polar residues" evidence="1">
    <location>
        <begin position="99"/>
        <end position="117"/>
    </location>
</feature>
<feature type="domain" description="Rad60/SUMO-like" evidence="2">
    <location>
        <begin position="308"/>
        <end position="374"/>
    </location>
</feature>
<dbReference type="Pfam" id="PF11976">
    <property type="entry name" value="Rad60-SLD"/>
    <property type="match status" value="1"/>
</dbReference>
<dbReference type="GeneID" id="35442112"/>
<dbReference type="RefSeq" id="XP_023471521.1">
    <property type="nucleotide sequence ID" value="XM_023611122.1"/>
</dbReference>
<sequence length="377" mass="43039">MSDFDILNLSNKKSFVASLNKRRIFGLDDSDSSSEEDNDNSHKRKKTIKHVHEDPDKQSKEVKQPIPDILIEDSSEKLDLHVQATQSPQKETLERKQSNAESTLQTVAESSLASNKDTVLLLSSDEDQEDEQEDEQAATEESDISLLDDGIEDLDPDLAAFLTESTATSINQPEKITIKLQYVIPKQQLVNEAFERIAEKLQKPMKVIVMNNEQFDRILTIFCNHKKLKKDDIVLVYKEGKVFLRGTPAGVGMTGSETHMMYVYTIKAWEEKLERDEKERIEKLKLSQAEPKEEETTETNEEDNALFIKLRGNDKKEIRVRVKPTTRLSAVVEMYKKITKVTGNVQLYFEGESLDLNTTIDDTELEDEDLLDVGIKN</sequence>
<feature type="non-terminal residue" evidence="3">
    <location>
        <position position="377"/>
    </location>
</feature>
<evidence type="ECO:0000313" key="4">
    <source>
        <dbReference type="Proteomes" id="UP000242254"/>
    </source>
</evidence>
<evidence type="ECO:0000259" key="2">
    <source>
        <dbReference type="Pfam" id="PF11976"/>
    </source>
</evidence>
<dbReference type="InterPro" id="IPR022617">
    <property type="entry name" value="Rad60/SUMO-like_dom"/>
</dbReference>
<evidence type="ECO:0000313" key="3">
    <source>
        <dbReference type="EMBL" id="PHZ17813.1"/>
    </source>
</evidence>
<dbReference type="EMBL" id="KZ303842">
    <property type="protein sequence ID" value="PHZ17813.1"/>
    <property type="molecule type" value="Genomic_DNA"/>
</dbReference>